<proteinExistence type="predicted"/>
<dbReference type="EMBL" id="BSYR01000024">
    <property type="protein sequence ID" value="GMI90127.1"/>
    <property type="molecule type" value="Genomic_DNA"/>
</dbReference>
<evidence type="ECO:0000256" key="2">
    <source>
        <dbReference type="ARBA" id="ARBA00023015"/>
    </source>
</evidence>
<comment type="caution">
    <text evidence="8">The sequence shown here is derived from an EMBL/GenBank/DDBJ whole genome shotgun (WGS) entry which is preliminary data.</text>
</comment>
<feature type="coiled-coil region" evidence="5">
    <location>
        <begin position="52"/>
        <end position="79"/>
    </location>
</feature>
<accession>A0A9W7I793</accession>
<keyword evidence="9" id="KW-1185">Reference proteome</keyword>
<sequence length="168" mass="18999">MDPSAAAAAASKSRTDRTSLERERRMRLRQLFSRLYSLLPPQPVQKSTHQVLERATVYVKQLRNRVEELKQMSLRVEEECKGSWTSPVISIIELDSSLEVNLVMGWKGKFQLSDIMKILMEEGAQVVTAAANRSAGDRIIYSIHCQPISSRIGIATSRVQERLENLVS</sequence>
<dbReference type="SMART" id="SM00353">
    <property type="entry name" value="HLH"/>
    <property type="match status" value="1"/>
</dbReference>
<dbReference type="GO" id="GO:0000981">
    <property type="term" value="F:DNA-binding transcription factor activity, RNA polymerase II-specific"/>
    <property type="evidence" value="ECO:0007669"/>
    <property type="project" value="TreeGrafter"/>
</dbReference>
<keyword evidence="2" id="KW-0805">Transcription regulation</keyword>
<evidence type="ECO:0000313" key="9">
    <source>
        <dbReference type="Proteomes" id="UP001165190"/>
    </source>
</evidence>
<dbReference type="PANTHER" id="PTHR13935:SF118">
    <property type="entry name" value="BHLH DOMAIN-CONTAINING PROTEIN"/>
    <property type="match status" value="1"/>
</dbReference>
<dbReference type="InterPro" id="IPR011598">
    <property type="entry name" value="bHLH_dom"/>
</dbReference>
<feature type="compositionally biased region" description="Low complexity" evidence="6">
    <location>
        <begin position="1"/>
        <end position="10"/>
    </location>
</feature>
<gene>
    <name evidence="8" type="ORF">HRI_002682000</name>
</gene>
<protein>
    <recommendedName>
        <fullName evidence="7">BHLH domain-containing protein</fullName>
    </recommendedName>
</protein>
<dbReference type="OrthoDB" id="1870484at2759"/>
<dbReference type="PROSITE" id="PS50888">
    <property type="entry name" value="BHLH"/>
    <property type="match status" value="1"/>
</dbReference>
<evidence type="ECO:0000259" key="7">
    <source>
        <dbReference type="PROSITE" id="PS50888"/>
    </source>
</evidence>
<dbReference type="GO" id="GO:0046983">
    <property type="term" value="F:protein dimerization activity"/>
    <property type="evidence" value="ECO:0007669"/>
    <property type="project" value="InterPro"/>
</dbReference>
<dbReference type="GO" id="GO:0090575">
    <property type="term" value="C:RNA polymerase II transcription regulator complex"/>
    <property type="evidence" value="ECO:0007669"/>
    <property type="project" value="TreeGrafter"/>
</dbReference>
<organism evidence="8 9">
    <name type="scientific">Hibiscus trionum</name>
    <name type="common">Flower of an hour</name>
    <dbReference type="NCBI Taxonomy" id="183268"/>
    <lineage>
        <taxon>Eukaryota</taxon>
        <taxon>Viridiplantae</taxon>
        <taxon>Streptophyta</taxon>
        <taxon>Embryophyta</taxon>
        <taxon>Tracheophyta</taxon>
        <taxon>Spermatophyta</taxon>
        <taxon>Magnoliopsida</taxon>
        <taxon>eudicotyledons</taxon>
        <taxon>Gunneridae</taxon>
        <taxon>Pentapetalae</taxon>
        <taxon>rosids</taxon>
        <taxon>malvids</taxon>
        <taxon>Malvales</taxon>
        <taxon>Malvaceae</taxon>
        <taxon>Malvoideae</taxon>
        <taxon>Hibiscus</taxon>
    </lineage>
</organism>
<feature type="domain" description="BHLH" evidence="7">
    <location>
        <begin position="12"/>
        <end position="62"/>
    </location>
</feature>
<reference evidence="8" key="1">
    <citation type="submission" date="2023-05" db="EMBL/GenBank/DDBJ databases">
        <title>Genome and transcriptome analyses reveal genes involved in the formation of fine ridges on petal epidermal cells in Hibiscus trionum.</title>
        <authorList>
            <person name="Koshimizu S."/>
            <person name="Masuda S."/>
            <person name="Ishii T."/>
            <person name="Shirasu K."/>
            <person name="Hoshino A."/>
            <person name="Arita M."/>
        </authorList>
    </citation>
    <scope>NUCLEOTIDE SEQUENCE</scope>
    <source>
        <strain evidence="8">Hamamatsu line</strain>
    </source>
</reference>
<dbReference type="AlphaFoldDB" id="A0A9W7I793"/>
<dbReference type="SUPFAM" id="SSF47459">
    <property type="entry name" value="HLH, helix-loop-helix DNA-binding domain"/>
    <property type="match status" value="1"/>
</dbReference>
<evidence type="ECO:0000256" key="3">
    <source>
        <dbReference type="ARBA" id="ARBA00023163"/>
    </source>
</evidence>
<evidence type="ECO:0000256" key="5">
    <source>
        <dbReference type="SAM" id="Coils"/>
    </source>
</evidence>
<comment type="subcellular location">
    <subcellularLocation>
        <location evidence="1">Nucleus</location>
    </subcellularLocation>
</comment>
<dbReference type="Proteomes" id="UP001165190">
    <property type="component" value="Unassembled WGS sequence"/>
</dbReference>
<dbReference type="Pfam" id="PF00010">
    <property type="entry name" value="HLH"/>
    <property type="match status" value="1"/>
</dbReference>
<evidence type="ECO:0000313" key="8">
    <source>
        <dbReference type="EMBL" id="GMI90127.1"/>
    </source>
</evidence>
<keyword evidence="4" id="KW-0539">Nucleus</keyword>
<evidence type="ECO:0000256" key="6">
    <source>
        <dbReference type="SAM" id="MobiDB-lite"/>
    </source>
</evidence>
<dbReference type="InterPro" id="IPR015660">
    <property type="entry name" value="MASH1/Ascl1a-like"/>
</dbReference>
<evidence type="ECO:0000256" key="4">
    <source>
        <dbReference type="ARBA" id="ARBA00023242"/>
    </source>
</evidence>
<dbReference type="PANTHER" id="PTHR13935">
    <property type="entry name" value="ACHAETE-SCUTE TRANSCRIPTION FACTOR-RELATED"/>
    <property type="match status" value="1"/>
</dbReference>
<evidence type="ECO:0000256" key="1">
    <source>
        <dbReference type="ARBA" id="ARBA00004123"/>
    </source>
</evidence>
<dbReference type="GO" id="GO:0000977">
    <property type="term" value="F:RNA polymerase II transcription regulatory region sequence-specific DNA binding"/>
    <property type="evidence" value="ECO:0007669"/>
    <property type="project" value="TreeGrafter"/>
</dbReference>
<dbReference type="Gene3D" id="4.10.280.10">
    <property type="entry name" value="Helix-loop-helix DNA-binding domain"/>
    <property type="match status" value="1"/>
</dbReference>
<name>A0A9W7I793_HIBTR</name>
<keyword evidence="3" id="KW-0804">Transcription</keyword>
<keyword evidence="5" id="KW-0175">Coiled coil</keyword>
<feature type="region of interest" description="Disordered" evidence="6">
    <location>
        <begin position="1"/>
        <end position="21"/>
    </location>
</feature>
<dbReference type="InterPro" id="IPR036638">
    <property type="entry name" value="HLH_DNA-bd_sf"/>
</dbReference>